<dbReference type="FunFam" id="3.30.70.270:FF:000020">
    <property type="entry name" value="Transposon Tf2-6 polyprotein-like Protein"/>
    <property type="match status" value="1"/>
</dbReference>
<dbReference type="Pfam" id="PF17921">
    <property type="entry name" value="Integrase_H2C2"/>
    <property type="match status" value="1"/>
</dbReference>
<dbReference type="OrthoDB" id="6932368at2759"/>
<proteinExistence type="predicted"/>
<dbReference type="Pfam" id="PF00078">
    <property type="entry name" value="RVT_1"/>
    <property type="match status" value="2"/>
</dbReference>
<dbReference type="Pfam" id="PF17917">
    <property type="entry name" value="RT_RNaseH"/>
    <property type="match status" value="1"/>
</dbReference>
<feature type="compositionally biased region" description="Basic residues" evidence="8">
    <location>
        <begin position="983"/>
        <end position="994"/>
    </location>
</feature>
<dbReference type="EMBL" id="BGPR01006298">
    <property type="protein sequence ID" value="GBN17806.1"/>
    <property type="molecule type" value="Genomic_DNA"/>
</dbReference>
<dbReference type="InterPro" id="IPR041588">
    <property type="entry name" value="Integrase_H2C2"/>
</dbReference>
<accession>A0A4Y2LWA5</accession>
<evidence type="ECO:0000256" key="2">
    <source>
        <dbReference type="ARBA" id="ARBA00022679"/>
    </source>
</evidence>
<dbReference type="GO" id="GO:0006508">
    <property type="term" value="P:proteolysis"/>
    <property type="evidence" value="ECO:0007669"/>
    <property type="project" value="InterPro"/>
</dbReference>
<dbReference type="InterPro" id="IPR001995">
    <property type="entry name" value="Peptidase_A2_cat"/>
</dbReference>
<keyword evidence="5" id="KW-0255">Endonuclease</keyword>
<sequence>MLADRISKLRFFVDTGEDVSVLPKYYAPKADSSNELLLLAANGTKISTFGRKRLTLDLNLRRTFTWPFIIANVNQPIINVDFLKHFNLLVDVKSGCLIDGITKLTTQGKYTNTDSLTSGISILLGDSEFYGILSQFPELTNPSQPTRNNKPTKVPHFIETTGQPVFSRPRRLSPEFLKIARQEFEFLMSQGIMRPSSSPWSSPLHMVKKSNGEWRPCGDYRRLNAITIPDRYPVPHIQDCTQFFFNKTIFSTLDLMRAYHQIPVNPADIPKTAITTPFHFCVPYFDDVLIASNNSEEHKQHLKQVFQRLSQHGLKLNPLKCVLGKSSVKFLGCLISSEGVKPLPEKVQAISQFPKPQNIAELKRFLAMLNFYRRFLPNAADTQASLHEFLKNSKKNDKRPVSWTDVTLAAFEKCKADIINAATLTFHAPNQQLSIMVDASDLAIGAVLHTTTSLGHKPLTFYSRKLSPSECKYSTYDRELLAIYATVKHFRHLLEGQNFIIFTDHRPLTFAFTKKSDSSSPRQIRYLDFISQFSTDIRHVTGSKNVVADTLSRISDVHLSKVDFSAMANAQSSDEELQALLSKNERSLLLKPLSTDPTSSKLYCDIRNDIVRPYVPASFRKTLFQSLHNLSHPGIRATKRLIGQRFVWPSMQKDISNWTRSCLDSQRSKVIRHTSSPLQSFHLPSARFDHVHLDLVGPLPPSDNWEYLLTCIDRFTRWPEAVPISDISAETVARAFISQWISRFGLPSIITTDQGRQFESNLFSLLSKLLGVQKIRTTPYHPSSNGIQSIRCHASTKWTESIPLVLLGLRTALKEDLQCTSAELVYGSTLKLPAEFYETPSLNVEPHQFLKNLRNVMDQLKPVSTAYHDRQKVFVHPALGTCTHVFVRHDAVKRPLQAPYDGPYCVLRRTDNTFTIEKNGKQSTINIDRVKPAFFENSHQPSAPTTASPPVTAPSSMQSVPEPSPSSSASPPNSSPPPYVTRSGRRVHFNSRYL</sequence>
<dbReference type="SUPFAM" id="SSF56672">
    <property type="entry name" value="DNA/RNA polymerases"/>
    <property type="match status" value="1"/>
</dbReference>
<dbReference type="PANTHER" id="PTHR37984">
    <property type="entry name" value="PROTEIN CBG26694"/>
    <property type="match status" value="1"/>
</dbReference>
<dbReference type="GO" id="GO:0015074">
    <property type="term" value="P:DNA integration"/>
    <property type="evidence" value="ECO:0007669"/>
    <property type="project" value="InterPro"/>
</dbReference>
<dbReference type="FunFam" id="3.30.70.270:FF:000003">
    <property type="entry name" value="Transposon Ty3-G Gag-Pol polyprotein"/>
    <property type="match status" value="1"/>
</dbReference>
<dbReference type="InterPro" id="IPR050951">
    <property type="entry name" value="Retrovirus_Pol_polyprotein"/>
</dbReference>
<comment type="caution">
    <text evidence="11">The sequence shown here is derived from an EMBL/GenBank/DDBJ whole genome shotgun (WGS) entry which is preliminary data.</text>
</comment>
<feature type="domain" description="Integrase catalytic" evidence="10">
    <location>
        <begin position="680"/>
        <end position="786"/>
    </location>
</feature>
<dbReference type="Pfam" id="PF00665">
    <property type="entry name" value="rve"/>
    <property type="match status" value="1"/>
</dbReference>
<dbReference type="CDD" id="cd09274">
    <property type="entry name" value="RNase_HI_RT_Ty3"/>
    <property type="match status" value="1"/>
</dbReference>
<dbReference type="InterPro" id="IPR043128">
    <property type="entry name" value="Rev_trsase/Diguanyl_cyclase"/>
</dbReference>
<dbReference type="InterPro" id="IPR012337">
    <property type="entry name" value="RNaseH-like_sf"/>
</dbReference>
<evidence type="ECO:0000313" key="12">
    <source>
        <dbReference type="Proteomes" id="UP000499080"/>
    </source>
</evidence>
<evidence type="ECO:0000256" key="3">
    <source>
        <dbReference type="ARBA" id="ARBA00022695"/>
    </source>
</evidence>
<dbReference type="GO" id="GO:0003676">
    <property type="term" value="F:nucleic acid binding"/>
    <property type="evidence" value="ECO:0007669"/>
    <property type="project" value="InterPro"/>
</dbReference>
<dbReference type="PROSITE" id="PS50994">
    <property type="entry name" value="INTEGRASE"/>
    <property type="match status" value="1"/>
</dbReference>
<protein>
    <recommendedName>
        <fullName evidence="1">RNA-directed DNA polymerase</fullName>
        <ecNumber evidence="1">2.7.7.49</ecNumber>
    </recommendedName>
</protein>
<reference evidence="11 12" key="1">
    <citation type="journal article" date="2019" name="Sci. Rep.">
        <title>Orb-weaving spider Araneus ventricosus genome elucidates the spidroin gene catalogue.</title>
        <authorList>
            <person name="Kono N."/>
            <person name="Nakamura H."/>
            <person name="Ohtoshi R."/>
            <person name="Moran D.A.P."/>
            <person name="Shinohara A."/>
            <person name="Yoshida Y."/>
            <person name="Fujiwara M."/>
            <person name="Mori M."/>
            <person name="Tomita M."/>
            <person name="Arakawa K."/>
        </authorList>
    </citation>
    <scope>NUCLEOTIDE SEQUENCE [LARGE SCALE GENOMIC DNA]</scope>
</reference>
<dbReference type="InterPro" id="IPR000477">
    <property type="entry name" value="RT_dom"/>
</dbReference>
<keyword evidence="4" id="KW-0540">Nuclease</keyword>
<dbReference type="SUPFAM" id="SSF53098">
    <property type="entry name" value="Ribonuclease H-like"/>
    <property type="match status" value="1"/>
</dbReference>
<dbReference type="CDD" id="cd01647">
    <property type="entry name" value="RT_LTR"/>
    <property type="match status" value="1"/>
</dbReference>
<name>A0A4Y2LWA5_ARAVE</name>
<evidence type="ECO:0000256" key="4">
    <source>
        <dbReference type="ARBA" id="ARBA00022722"/>
    </source>
</evidence>
<dbReference type="Gene3D" id="3.30.70.270">
    <property type="match status" value="3"/>
</dbReference>
<dbReference type="SUPFAM" id="SSF50630">
    <property type="entry name" value="Acid proteases"/>
    <property type="match status" value="1"/>
</dbReference>
<feature type="region of interest" description="Disordered" evidence="8">
    <location>
        <begin position="936"/>
        <end position="994"/>
    </location>
</feature>
<dbReference type="GO" id="GO:0003964">
    <property type="term" value="F:RNA-directed DNA polymerase activity"/>
    <property type="evidence" value="ECO:0007669"/>
    <property type="project" value="UniProtKB-KW"/>
</dbReference>
<dbReference type="Proteomes" id="UP000499080">
    <property type="component" value="Unassembled WGS sequence"/>
</dbReference>
<dbReference type="Gene3D" id="3.10.10.10">
    <property type="entry name" value="HIV Type 1 Reverse Transcriptase, subunit A, domain 1"/>
    <property type="match status" value="1"/>
</dbReference>
<dbReference type="InterPro" id="IPR041373">
    <property type="entry name" value="RT_RNaseH"/>
</dbReference>
<evidence type="ECO:0000256" key="7">
    <source>
        <dbReference type="ARBA" id="ARBA00022918"/>
    </source>
</evidence>
<keyword evidence="3" id="KW-0548">Nucleotidyltransferase</keyword>
<feature type="domain" description="Peptidase A2" evidence="9">
    <location>
        <begin position="9"/>
        <end position="82"/>
    </location>
</feature>
<dbReference type="InterPro" id="IPR036397">
    <property type="entry name" value="RNaseH_sf"/>
</dbReference>
<feature type="compositionally biased region" description="Low complexity" evidence="8">
    <location>
        <begin position="941"/>
        <end position="972"/>
    </location>
</feature>
<evidence type="ECO:0000256" key="1">
    <source>
        <dbReference type="ARBA" id="ARBA00012493"/>
    </source>
</evidence>
<gene>
    <name evidence="11" type="primary">Tf2-6_346</name>
    <name evidence="11" type="ORF">AVEN_95683_1</name>
</gene>
<dbReference type="Gene3D" id="3.30.420.10">
    <property type="entry name" value="Ribonuclease H-like superfamily/Ribonuclease H"/>
    <property type="match status" value="1"/>
</dbReference>
<keyword evidence="7" id="KW-0695">RNA-directed DNA polymerase</keyword>
<organism evidence="11 12">
    <name type="scientific">Araneus ventricosus</name>
    <name type="common">Orbweaver spider</name>
    <name type="synonym">Epeira ventricosa</name>
    <dbReference type="NCBI Taxonomy" id="182803"/>
    <lineage>
        <taxon>Eukaryota</taxon>
        <taxon>Metazoa</taxon>
        <taxon>Ecdysozoa</taxon>
        <taxon>Arthropoda</taxon>
        <taxon>Chelicerata</taxon>
        <taxon>Arachnida</taxon>
        <taxon>Araneae</taxon>
        <taxon>Araneomorphae</taxon>
        <taxon>Entelegynae</taxon>
        <taxon>Araneoidea</taxon>
        <taxon>Araneidae</taxon>
        <taxon>Araneus</taxon>
    </lineage>
</organism>
<evidence type="ECO:0000256" key="6">
    <source>
        <dbReference type="ARBA" id="ARBA00022801"/>
    </source>
</evidence>
<dbReference type="FunFam" id="3.10.20.370:FF:000001">
    <property type="entry name" value="Retrovirus-related Pol polyprotein from transposon 17.6-like protein"/>
    <property type="match status" value="1"/>
</dbReference>
<dbReference type="GO" id="GO:0042575">
    <property type="term" value="C:DNA polymerase complex"/>
    <property type="evidence" value="ECO:0007669"/>
    <property type="project" value="UniProtKB-ARBA"/>
</dbReference>
<keyword evidence="2" id="KW-0808">Transferase</keyword>
<dbReference type="PROSITE" id="PS50175">
    <property type="entry name" value="ASP_PROT_RETROV"/>
    <property type="match status" value="1"/>
</dbReference>
<dbReference type="InterPro" id="IPR021109">
    <property type="entry name" value="Peptidase_aspartic_dom_sf"/>
</dbReference>
<evidence type="ECO:0000259" key="9">
    <source>
        <dbReference type="PROSITE" id="PS50175"/>
    </source>
</evidence>
<evidence type="ECO:0000259" key="10">
    <source>
        <dbReference type="PROSITE" id="PS50994"/>
    </source>
</evidence>
<dbReference type="GO" id="GO:0004519">
    <property type="term" value="F:endonuclease activity"/>
    <property type="evidence" value="ECO:0007669"/>
    <property type="project" value="UniProtKB-KW"/>
</dbReference>
<dbReference type="PANTHER" id="PTHR37984:SF5">
    <property type="entry name" value="PROTEIN NYNRIN-LIKE"/>
    <property type="match status" value="1"/>
</dbReference>
<dbReference type="InterPro" id="IPR001584">
    <property type="entry name" value="Integrase_cat-core"/>
</dbReference>
<evidence type="ECO:0000256" key="5">
    <source>
        <dbReference type="ARBA" id="ARBA00022759"/>
    </source>
</evidence>
<keyword evidence="12" id="KW-1185">Reference proteome</keyword>
<dbReference type="FunFam" id="2.40.70.10:FF:000130">
    <property type="entry name" value="Retrovirus-related Pol polyprotein from transposon opus-like Protein"/>
    <property type="match status" value="1"/>
</dbReference>
<evidence type="ECO:0000256" key="8">
    <source>
        <dbReference type="SAM" id="MobiDB-lite"/>
    </source>
</evidence>
<evidence type="ECO:0000313" key="11">
    <source>
        <dbReference type="EMBL" id="GBN17806.1"/>
    </source>
</evidence>
<dbReference type="GO" id="GO:0004190">
    <property type="term" value="F:aspartic-type endopeptidase activity"/>
    <property type="evidence" value="ECO:0007669"/>
    <property type="project" value="InterPro"/>
</dbReference>
<dbReference type="InterPro" id="IPR043502">
    <property type="entry name" value="DNA/RNA_pol_sf"/>
</dbReference>
<dbReference type="EC" id="2.7.7.49" evidence="1"/>
<dbReference type="AlphaFoldDB" id="A0A4Y2LWA5"/>
<dbReference type="Gene3D" id="1.10.340.70">
    <property type="match status" value="1"/>
</dbReference>
<dbReference type="FunFam" id="3.30.420.10:FF:000032">
    <property type="entry name" value="Retrovirus-related Pol polyprotein from transposon 297-like Protein"/>
    <property type="match status" value="1"/>
</dbReference>
<keyword evidence="6" id="KW-0378">Hydrolase</keyword>